<sequence>KTEEWICIAKLRSEDYKRAESLIKENHPYDVPEIIAIPISSGNEDYLNWIRRETG</sequence>
<evidence type="ECO:0008006" key="3">
    <source>
        <dbReference type="Google" id="ProtNLM"/>
    </source>
</evidence>
<evidence type="ECO:0000313" key="2">
    <source>
        <dbReference type="EMBL" id="GAI62976.1"/>
    </source>
</evidence>
<dbReference type="Pfam" id="PF03091">
    <property type="entry name" value="CutA1"/>
    <property type="match status" value="1"/>
</dbReference>
<proteinExistence type="inferred from homology"/>
<evidence type="ECO:0000256" key="1">
    <source>
        <dbReference type="ARBA" id="ARBA00010169"/>
    </source>
</evidence>
<accession>X1R7K2</accession>
<organism evidence="2">
    <name type="scientific">marine sediment metagenome</name>
    <dbReference type="NCBI Taxonomy" id="412755"/>
    <lineage>
        <taxon>unclassified sequences</taxon>
        <taxon>metagenomes</taxon>
        <taxon>ecological metagenomes</taxon>
    </lineage>
</organism>
<protein>
    <recommendedName>
        <fullName evidence="3">Divalent-cation tolerance protein CutA</fullName>
    </recommendedName>
</protein>
<name>X1R7K2_9ZZZZ</name>
<dbReference type="PANTHER" id="PTHR23419">
    <property type="entry name" value="DIVALENT CATION TOLERANCE CUTA-RELATED"/>
    <property type="match status" value="1"/>
</dbReference>
<dbReference type="AlphaFoldDB" id="X1R7K2"/>
<dbReference type="InterPro" id="IPR011322">
    <property type="entry name" value="N-reg_PII-like_a/b"/>
</dbReference>
<comment type="caution">
    <text evidence="2">The sequence shown here is derived from an EMBL/GenBank/DDBJ whole genome shotgun (WGS) entry which is preliminary data.</text>
</comment>
<feature type="non-terminal residue" evidence="2">
    <location>
        <position position="1"/>
    </location>
</feature>
<dbReference type="EMBL" id="BARV01044752">
    <property type="protein sequence ID" value="GAI62976.1"/>
    <property type="molecule type" value="Genomic_DNA"/>
</dbReference>
<dbReference type="InterPro" id="IPR004323">
    <property type="entry name" value="Ion_tolerance_CutA"/>
</dbReference>
<dbReference type="GO" id="GO:0010038">
    <property type="term" value="P:response to metal ion"/>
    <property type="evidence" value="ECO:0007669"/>
    <property type="project" value="InterPro"/>
</dbReference>
<gene>
    <name evidence="2" type="ORF">S06H3_66019</name>
</gene>
<dbReference type="GO" id="GO:0005507">
    <property type="term" value="F:copper ion binding"/>
    <property type="evidence" value="ECO:0007669"/>
    <property type="project" value="TreeGrafter"/>
</dbReference>
<dbReference type="Gene3D" id="3.30.70.120">
    <property type="match status" value="1"/>
</dbReference>
<dbReference type="PANTHER" id="PTHR23419:SF8">
    <property type="entry name" value="FI09726P"/>
    <property type="match status" value="1"/>
</dbReference>
<comment type="similarity">
    <text evidence="1">Belongs to the CutA family.</text>
</comment>
<dbReference type="InterPro" id="IPR015867">
    <property type="entry name" value="N-reg_PII/ATP_PRibTrfase_C"/>
</dbReference>
<reference evidence="2" key="1">
    <citation type="journal article" date="2014" name="Front. Microbiol.">
        <title>High frequency of phylogenetically diverse reductive dehalogenase-homologous genes in deep subseafloor sedimentary metagenomes.</title>
        <authorList>
            <person name="Kawai M."/>
            <person name="Futagami T."/>
            <person name="Toyoda A."/>
            <person name="Takaki Y."/>
            <person name="Nishi S."/>
            <person name="Hori S."/>
            <person name="Arai W."/>
            <person name="Tsubouchi T."/>
            <person name="Morono Y."/>
            <person name="Uchiyama I."/>
            <person name="Ito T."/>
            <person name="Fujiyama A."/>
            <person name="Inagaki F."/>
            <person name="Takami H."/>
        </authorList>
    </citation>
    <scope>NUCLEOTIDE SEQUENCE</scope>
    <source>
        <strain evidence="2">Expedition CK06-06</strain>
    </source>
</reference>
<dbReference type="SUPFAM" id="SSF54913">
    <property type="entry name" value="GlnB-like"/>
    <property type="match status" value="1"/>
</dbReference>